<feature type="binding site" description="covalent" evidence="21">
    <location>
        <position position="152"/>
    </location>
    <ligand>
        <name>heme c</name>
        <dbReference type="ChEBI" id="CHEBI:61717"/>
        <label>1</label>
    </ligand>
</feature>
<dbReference type="Gene3D" id="6.10.280.130">
    <property type="match status" value="1"/>
</dbReference>
<dbReference type="InterPro" id="IPR032858">
    <property type="entry name" value="CcoP_N"/>
</dbReference>
<comment type="caution">
    <text evidence="24">The sequence shown here is derived from an EMBL/GenBank/DDBJ whole genome shotgun (WGS) entry which is preliminary data.</text>
</comment>
<sequence>MADFLHNGWSLFIAGVTLLGILACGLLLYSQSKVKVKVGADGQPLPVQTTGHVWDEDLVENNNPLPRWWMIMFYLTIVFALGYLILYPGLGSMQGTLGWSQVGKYAQEMKAGEEKYGPIFNKYQAMPIPALAQDPQAREIGERLFLNSCAQCHGSDAQGSKGFPNLADTDWLYGGAPETVLASIREGRHGQMPSMAAAVGGDQDVRNVANYVLSLSGSSHDPIKAVMGKAKYAACAACHGADGKGNQVLGAPNLTDKTWLYGGGLNNVMDAINKGRGNMMPAHKGILSDAKVHLLAAYVWGLSNRQATVAGISAGDARAMGKLTGVSDTPARQ</sequence>
<evidence type="ECO:0000256" key="9">
    <source>
        <dbReference type="ARBA" id="ARBA00022692"/>
    </source>
</evidence>
<keyword evidence="9 22" id="KW-0812">Transmembrane</keyword>
<dbReference type="InterPro" id="IPR036909">
    <property type="entry name" value="Cyt_c-like_dom_sf"/>
</dbReference>
<evidence type="ECO:0000256" key="17">
    <source>
        <dbReference type="ARBA" id="ARBA00023065"/>
    </source>
</evidence>
<dbReference type="Pfam" id="PF14715">
    <property type="entry name" value="FixP_N"/>
    <property type="match status" value="1"/>
</dbReference>
<organism evidence="24 25">
    <name type="scientific">Noviherbaspirillum sedimenti</name>
    <dbReference type="NCBI Taxonomy" id="2320865"/>
    <lineage>
        <taxon>Bacteria</taxon>
        <taxon>Pseudomonadati</taxon>
        <taxon>Pseudomonadota</taxon>
        <taxon>Betaproteobacteria</taxon>
        <taxon>Burkholderiales</taxon>
        <taxon>Oxalobacteraceae</taxon>
        <taxon>Noviherbaspirillum</taxon>
    </lineage>
</organism>
<evidence type="ECO:0000256" key="10">
    <source>
        <dbReference type="ARBA" id="ARBA00022723"/>
    </source>
</evidence>
<dbReference type="InterPro" id="IPR008168">
    <property type="entry name" value="Cyt_C_IC"/>
</dbReference>
<comment type="subcellular location">
    <subcellularLocation>
        <location evidence="1 19">Cell inner membrane</location>
    </subcellularLocation>
</comment>
<dbReference type="UniPathway" id="UPA00705"/>
<evidence type="ECO:0000256" key="21">
    <source>
        <dbReference type="PIRSR" id="PIRSR000006-2"/>
    </source>
</evidence>
<dbReference type="InterPro" id="IPR038414">
    <property type="entry name" value="CcoP_N_sf"/>
</dbReference>
<dbReference type="PRINTS" id="PR00605">
    <property type="entry name" value="CYTCHROMECIC"/>
</dbReference>
<evidence type="ECO:0000256" key="5">
    <source>
        <dbReference type="ARBA" id="ARBA00022475"/>
    </source>
</evidence>
<protein>
    <recommendedName>
        <fullName evidence="19">Cbb3-type cytochrome c oxidase subunit</fullName>
    </recommendedName>
</protein>
<feature type="binding site" description="covalent" evidence="21">
    <location>
        <position position="238"/>
    </location>
    <ligand>
        <name>heme c</name>
        <dbReference type="ChEBI" id="CHEBI:61717"/>
        <label>2</label>
    </ligand>
</feature>
<dbReference type="GO" id="GO:0020037">
    <property type="term" value="F:heme binding"/>
    <property type="evidence" value="ECO:0007669"/>
    <property type="project" value="InterPro"/>
</dbReference>
<comment type="cofactor">
    <cofactor evidence="19 21">
        <name>heme c</name>
        <dbReference type="ChEBI" id="CHEBI:61717"/>
    </cofactor>
    <text evidence="19 21">Binds 2 heme C groups per subunit.</text>
</comment>
<dbReference type="PROSITE" id="PS51007">
    <property type="entry name" value="CYTC"/>
    <property type="match status" value="2"/>
</dbReference>
<evidence type="ECO:0000313" key="24">
    <source>
        <dbReference type="EMBL" id="RJG01532.1"/>
    </source>
</evidence>
<dbReference type="InterPro" id="IPR004678">
    <property type="entry name" value="Cyt_c_oxidase_cbb3_su3"/>
</dbReference>
<dbReference type="InterPro" id="IPR050597">
    <property type="entry name" value="Cytochrome_c_Oxidase_Subunit"/>
</dbReference>
<feature type="domain" description="Cytochrome c" evidence="23">
    <location>
        <begin position="136"/>
        <end position="216"/>
    </location>
</feature>
<dbReference type="GO" id="GO:0005886">
    <property type="term" value="C:plasma membrane"/>
    <property type="evidence" value="ECO:0007669"/>
    <property type="project" value="UniProtKB-SubCell"/>
</dbReference>
<dbReference type="Gene3D" id="1.10.760.10">
    <property type="entry name" value="Cytochrome c-like domain"/>
    <property type="match status" value="2"/>
</dbReference>
<comment type="pathway">
    <text evidence="2 19">Energy metabolism; oxidative phosphorylation.</text>
</comment>
<comment type="subunit">
    <text evidence="19">Component of the cbb3-type cytochrome c oxidase.</text>
</comment>
<accession>A0A3A3G4W2</accession>
<evidence type="ECO:0000256" key="4">
    <source>
        <dbReference type="ARBA" id="ARBA00022448"/>
    </source>
</evidence>
<evidence type="ECO:0000256" key="1">
    <source>
        <dbReference type="ARBA" id="ARBA00004533"/>
    </source>
</evidence>
<feature type="binding site" description="covalent" evidence="21">
    <location>
        <position position="149"/>
    </location>
    <ligand>
        <name>heme c</name>
        <dbReference type="ChEBI" id="CHEBI:61717"/>
        <label>1</label>
    </ligand>
</feature>
<keyword evidence="15 19" id="KW-0560">Oxidoreductase</keyword>
<keyword evidence="12 19" id="KW-0375">Hydrogen ion transport</keyword>
<dbReference type="OrthoDB" id="9811281at2"/>
<dbReference type="PANTHER" id="PTHR33751:SF1">
    <property type="entry name" value="CBB3-TYPE CYTOCHROME C OXIDASE SUBUNIT FIXP"/>
    <property type="match status" value="1"/>
</dbReference>
<evidence type="ECO:0000256" key="11">
    <source>
        <dbReference type="ARBA" id="ARBA00022737"/>
    </source>
</evidence>
<evidence type="ECO:0000256" key="22">
    <source>
        <dbReference type="SAM" id="Phobius"/>
    </source>
</evidence>
<dbReference type="GO" id="GO:0016491">
    <property type="term" value="F:oxidoreductase activity"/>
    <property type="evidence" value="ECO:0007669"/>
    <property type="project" value="UniProtKB-KW"/>
</dbReference>
<dbReference type="NCBIfam" id="TIGR00782">
    <property type="entry name" value="ccoP"/>
    <property type="match status" value="1"/>
</dbReference>
<evidence type="ECO:0000256" key="2">
    <source>
        <dbReference type="ARBA" id="ARBA00004673"/>
    </source>
</evidence>
<evidence type="ECO:0000256" key="3">
    <source>
        <dbReference type="ARBA" id="ARBA00006113"/>
    </source>
</evidence>
<dbReference type="GO" id="GO:1902600">
    <property type="term" value="P:proton transmembrane transport"/>
    <property type="evidence" value="ECO:0007669"/>
    <property type="project" value="UniProtKB-KW"/>
</dbReference>
<feature type="binding site" description="axial binding residue" evidence="20">
    <location>
        <position position="280"/>
    </location>
    <ligand>
        <name>heme c</name>
        <dbReference type="ChEBI" id="CHEBI:61717"/>
        <label>1</label>
    </ligand>
    <ligandPart>
        <name>Fe</name>
        <dbReference type="ChEBI" id="CHEBI:18248"/>
    </ligandPart>
</feature>
<dbReference type="GO" id="GO:0005506">
    <property type="term" value="F:iron ion binding"/>
    <property type="evidence" value="ECO:0007669"/>
    <property type="project" value="InterPro"/>
</dbReference>
<feature type="transmembrane region" description="Helical" evidence="22">
    <location>
        <begin position="68"/>
        <end position="87"/>
    </location>
</feature>
<evidence type="ECO:0000313" key="25">
    <source>
        <dbReference type="Proteomes" id="UP000266327"/>
    </source>
</evidence>
<reference evidence="25" key="1">
    <citation type="submission" date="2018-09" db="EMBL/GenBank/DDBJ databases">
        <authorList>
            <person name="Zhu H."/>
        </authorList>
    </citation>
    <scope>NUCLEOTIDE SEQUENCE [LARGE SCALE GENOMIC DNA]</scope>
    <source>
        <strain evidence="25">K1S02-23</strain>
    </source>
</reference>
<evidence type="ECO:0000259" key="23">
    <source>
        <dbReference type="PROSITE" id="PS51007"/>
    </source>
</evidence>
<evidence type="ECO:0000256" key="16">
    <source>
        <dbReference type="ARBA" id="ARBA00023004"/>
    </source>
</evidence>
<comment type="similarity">
    <text evidence="3 19">Belongs to the CcoP / FixP family.</text>
</comment>
<evidence type="ECO:0000256" key="8">
    <source>
        <dbReference type="ARBA" id="ARBA00022660"/>
    </source>
</evidence>
<evidence type="ECO:0000256" key="12">
    <source>
        <dbReference type="ARBA" id="ARBA00022781"/>
    </source>
</evidence>
<keyword evidence="25" id="KW-1185">Reference proteome</keyword>
<feature type="domain" description="Cytochrome c" evidence="23">
    <location>
        <begin position="223"/>
        <end position="303"/>
    </location>
</feature>
<dbReference type="EMBL" id="QYUQ01000002">
    <property type="protein sequence ID" value="RJG01532.1"/>
    <property type="molecule type" value="Genomic_DNA"/>
</dbReference>
<keyword evidence="5 19" id="KW-1003">Cell membrane</keyword>
<gene>
    <name evidence="24" type="primary">ccoP</name>
    <name evidence="24" type="ORF">D3878_07990</name>
</gene>
<dbReference type="GO" id="GO:0006119">
    <property type="term" value="P:oxidative phosphorylation"/>
    <property type="evidence" value="ECO:0007669"/>
    <property type="project" value="UniProtKB-UniPathway"/>
</dbReference>
<dbReference type="InterPro" id="IPR009056">
    <property type="entry name" value="Cyt_c-like_dom"/>
</dbReference>
<evidence type="ECO:0000256" key="13">
    <source>
        <dbReference type="ARBA" id="ARBA00022982"/>
    </source>
</evidence>
<dbReference type="Pfam" id="PF13442">
    <property type="entry name" value="Cytochrome_CBB3"/>
    <property type="match status" value="2"/>
</dbReference>
<name>A0A3A3G4W2_9BURK</name>
<keyword evidence="7 19" id="KW-0349">Heme</keyword>
<feature type="binding site" description="covalent" evidence="21">
    <location>
        <position position="235"/>
    </location>
    <ligand>
        <name>heme c</name>
        <dbReference type="ChEBI" id="CHEBI:61717"/>
        <label>2</label>
    </ligand>
</feature>
<feature type="transmembrane region" description="Helical" evidence="22">
    <location>
        <begin position="9"/>
        <end position="29"/>
    </location>
</feature>
<keyword evidence="8 19" id="KW-0679">Respiratory chain</keyword>
<dbReference type="PIRSF" id="PIRSF000006">
    <property type="entry name" value="Cbb3-Cox_fixP"/>
    <property type="match status" value="1"/>
</dbReference>
<keyword evidence="4 19" id="KW-0813">Transport</keyword>
<dbReference type="Proteomes" id="UP000266327">
    <property type="component" value="Unassembled WGS sequence"/>
</dbReference>
<keyword evidence="17 19" id="KW-0406">Ion transport</keyword>
<keyword evidence="16 19" id="KW-0408">Iron</keyword>
<dbReference type="GO" id="GO:0009055">
    <property type="term" value="F:electron transfer activity"/>
    <property type="evidence" value="ECO:0007669"/>
    <property type="project" value="InterPro"/>
</dbReference>
<feature type="binding site" description="axial binding residue" evidence="20">
    <location>
        <position position="153"/>
    </location>
    <ligand>
        <name>heme c</name>
        <dbReference type="ChEBI" id="CHEBI:61717"/>
        <label>1</label>
    </ligand>
    <ligandPart>
        <name>Fe</name>
        <dbReference type="ChEBI" id="CHEBI:18248"/>
    </ligandPart>
</feature>
<keyword evidence="11" id="KW-0677">Repeat</keyword>
<dbReference type="PANTHER" id="PTHR33751">
    <property type="entry name" value="CBB3-TYPE CYTOCHROME C OXIDASE SUBUNIT FIXP"/>
    <property type="match status" value="1"/>
</dbReference>
<comment type="function">
    <text evidence="19">C-type cytochrome. Part of the cbb3-type cytochrome c oxidase complex.</text>
</comment>
<evidence type="ECO:0000256" key="7">
    <source>
        <dbReference type="ARBA" id="ARBA00022617"/>
    </source>
</evidence>
<proteinExistence type="inferred from homology"/>
<dbReference type="SUPFAM" id="SSF46626">
    <property type="entry name" value="Cytochrome c"/>
    <property type="match status" value="2"/>
</dbReference>
<evidence type="ECO:0000256" key="6">
    <source>
        <dbReference type="ARBA" id="ARBA00022519"/>
    </source>
</evidence>
<evidence type="ECO:0000256" key="14">
    <source>
        <dbReference type="ARBA" id="ARBA00022989"/>
    </source>
</evidence>
<keyword evidence="13 19" id="KW-0249">Electron transport</keyword>
<keyword evidence="18 19" id="KW-0472">Membrane</keyword>
<evidence type="ECO:0000256" key="15">
    <source>
        <dbReference type="ARBA" id="ARBA00023002"/>
    </source>
</evidence>
<evidence type="ECO:0000256" key="19">
    <source>
        <dbReference type="PIRNR" id="PIRNR000006"/>
    </source>
</evidence>
<keyword evidence="6 19" id="KW-0997">Cell inner membrane</keyword>
<keyword evidence="10 19" id="KW-0479">Metal-binding</keyword>
<dbReference type="RefSeq" id="WP_119784980.1">
    <property type="nucleotide sequence ID" value="NZ_QYUQ01000002.1"/>
</dbReference>
<feature type="binding site" description="axial binding residue" evidence="20">
    <location>
        <position position="192"/>
    </location>
    <ligand>
        <name>heme c</name>
        <dbReference type="ChEBI" id="CHEBI:61717"/>
        <label>2</label>
    </ligand>
    <ligandPart>
        <name>Fe</name>
        <dbReference type="ChEBI" id="CHEBI:18248"/>
    </ligandPart>
</feature>
<feature type="binding site" description="axial binding residue" evidence="20">
    <location>
        <position position="239"/>
    </location>
    <ligand>
        <name>heme c</name>
        <dbReference type="ChEBI" id="CHEBI:61717"/>
        <label>2</label>
    </ligand>
    <ligandPart>
        <name>Fe</name>
        <dbReference type="ChEBI" id="CHEBI:18248"/>
    </ligandPart>
</feature>
<evidence type="ECO:0000256" key="18">
    <source>
        <dbReference type="ARBA" id="ARBA00023136"/>
    </source>
</evidence>
<evidence type="ECO:0000256" key="20">
    <source>
        <dbReference type="PIRSR" id="PIRSR000006-1"/>
    </source>
</evidence>
<dbReference type="AlphaFoldDB" id="A0A3A3G4W2"/>
<keyword evidence="14 22" id="KW-1133">Transmembrane helix</keyword>